<name>A0A6N2V4T4_9FIRM</name>
<dbReference type="RefSeq" id="WP_006567850.1">
    <property type="nucleotide sequence ID" value="NZ_CACRSQ010000007.1"/>
</dbReference>
<proteinExistence type="predicted"/>
<dbReference type="PANTHER" id="PTHR43471">
    <property type="entry name" value="ABC TRANSPORTER PERMEASE"/>
    <property type="match status" value="1"/>
</dbReference>
<sequence length="357" mass="40773">MMIILKREVKNYLKNPILWAGLLIVIFLLFQNLGSYLKLHYVQSESQLKEVRAENRADADILEGYIPSTKKKQWELAGKKIKDALVKSFGYSEKQAQEVIHKLEQKNMTDAEMSAYLVKNYDFYSADNIFQDARTYKGTKEEINSYMSSKFKQKPFTYYFSKKFADFAGLCMGFFASILLAFLFIRDTKRDTYEMLHTKPISAGRYIIGKVSGGFLTLMIILAILNIIFGALCAVCGWRAGFPVRIWDLLWASLLYIVPNMLMIVSVYTLTAVVFKNPLPAAPLLLLYMLYSNMGSIGPDGQYGYYGKPLAVMVRFPGKFFETSPSPWVLLNQVFLVLASVLLILCAAAAWKKWRSY</sequence>
<dbReference type="Pfam" id="PF12679">
    <property type="entry name" value="ABC2_membrane_2"/>
    <property type="match status" value="1"/>
</dbReference>
<dbReference type="GO" id="GO:0005886">
    <property type="term" value="C:plasma membrane"/>
    <property type="evidence" value="ECO:0007669"/>
    <property type="project" value="UniProtKB-SubCell"/>
</dbReference>
<accession>A0A6N2V4T4</accession>
<reference evidence="1" key="1">
    <citation type="submission" date="2019-11" db="EMBL/GenBank/DDBJ databases">
        <authorList>
            <person name="Feng L."/>
        </authorList>
    </citation>
    <scope>NUCLEOTIDE SEQUENCE</scope>
    <source>
        <strain evidence="1">AcaccaeLFYP115</strain>
    </source>
</reference>
<dbReference type="PANTHER" id="PTHR43471:SF12">
    <property type="entry name" value="HYPOTHETICAL MEMBRANE PROTEIN, CONSERVED"/>
    <property type="match status" value="1"/>
</dbReference>
<dbReference type="AlphaFoldDB" id="A0A6N2V4T4"/>
<gene>
    <name evidence="1" type="ORF">ACLFYP115_02181</name>
</gene>
<dbReference type="EMBL" id="CACRSQ010000007">
    <property type="protein sequence ID" value="VYT23391.1"/>
    <property type="molecule type" value="Genomic_DNA"/>
</dbReference>
<organism evidence="1">
    <name type="scientific">Anaerostipes caccae</name>
    <dbReference type="NCBI Taxonomy" id="105841"/>
    <lineage>
        <taxon>Bacteria</taxon>
        <taxon>Bacillati</taxon>
        <taxon>Bacillota</taxon>
        <taxon>Clostridia</taxon>
        <taxon>Lachnospirales</taxon>
        <taxon>Lachnospiraceae</taxon>
        <taxon>Anaerostipes</taxon>
    </lineage>
</organism>
<evidence type="ECO:0000313" key="1">
    <source>
        <dbReference type="EMBL" id="VYT23391.1"/>
    </source>
</evidence>
<dbReference type="GO" id="GO:0140359">
    <property type="term" value="F:ABC-type transporter activity"/>
    <property type="evidence" value="ECO:0007669"/>
    <property type="project" value="InterPro"/>
</dbReference>
<protein>
    <submittedName>
        <fullName evidence="1">ABC-2 family transporter protein</fullName>
    </submittedName>
</protein>